<organism evidence="8 9">
    <name type="scientific">Dyadobacter sandarakinus</name>
    <dbReference type="NCBI Taxonomy" id="2747268"/>
    <lineage>
        <taxon>Bacteria</taxon>
        <taxon>Pseudomonadati</taxon>
        <taxon>Bacteroidota</taxon>
        <taxon>Cytophagia</taxon>
        <taxon>Cytophagales</taxon>
        <taxon>Spirosomataceae</taxon>
        <taxon>Dyadobacter</taxon>
    </lineage>
</organism>
<dbReference type="Proteomes" id="UP000612680">
    <property type="component" value="Chromosome"/>
</dbReference>
<dbReference type="Pfam" id="PF18962">
    <property type="entry name" value="Por_Secre_tail"/>
    <property type="match status" value="1"/>
</dbReference>
<dbReference type="InterPro" id="IPR021720">
    <property type="entry name" value="Malectin_dom"/>
</dbReference>
<evidence type="ECO:0000256" key="4">
    <source>
        <dbReference type="SAM" id="SignalP"/>
    </source>
</evidence>
<dbReference type="Pfam" id="PF24517">
    <property type="entry name" value="CBM96"/>
    <property type="match status" value="1"/>
</dbReference>
<evidence type="ECO:0000259" key="6">
    <source>
        <dbReference type="Pfam" id="PF18962"/>
    </source>
</evidence>
<protein>
    <submittedName>
        <fullName evidence="8">DNRLRE domain-containing protein</fullName>
    </submittedName>
</protein>
<evidence type="ECO:0000313" key="8">
    <source>
        <dbReference type="EMBL" id="QRR01434.1"/>
    </source>
</evidence>
<feature type="chain" id="PRO_5045383777" evidence="4">
    <location>
        <begin position="24"/>
        <end position="872"/>
    </location>
</feature>
<evidence type="ECO:0000256" key="3">
    <source>
        <dbReference type="ARBA" id="ARBA00022729"/>
    </source>
</evidence>
<dbReference type="PANTHER" id="PTHR42754">
    <property type="entry name" value="ENDOGLUCANASE"/>
    <property type="match status" value="1"/>
</dbReference>
<dbReference type="InterPro" id="IPR008979">
    <property type="entry name" value="Galactose-bd-like_sf"/>
</dbReference>
<gene>
    <name evidence="8" type="ORF">HWI92_11225</name>
</gene>
<evidence type="ECO:0000259" key="5">
    <source>
        <dbReference type="Pfam" id="PF11721"/>
    </source>
</evidence>
<dbReference type="InterPro" id="IPR011047">
    <property type="entry name" value="Quinoprotein_ADH-like_sf"/>
</dbReference>
<dbReference type="SUPFAM" id="SSF49785">
    <property type="entry name" value="Galactose-binding domain-like"/>
    <property type="match status" value="1"/>
</dbReference>
<reference evidence="8 9" key="1">
    <citation type="submission" date="2020-06" db="EMBL/GenBank/DDBJ databases">
        <title>Dyadobacter sandarakinus sp. nov., isolated from the soil of the Arctic Yellow River Station.</title>
        <authorList>
            <person name="Zhang Y."/>
            <person name="Peng F."/>
        </authorList>
    </citation>
    <scope>NUCLEOTIDE SEQUENCE [LARGE SCALE GENOMIC DNA]</scope>
    <source>
        <strain evidence="8 9">Q3-56</strain>
    </source>
</reference>
<sequence>MRQFFLRLQFLMLCLSLSASLFAQPAIQWQRTLGGSDEEYVRSVIQTADGGYLLSGRSASPAGFDKSDSLRGRVDAWIVKLNAAGEKEWDKTLGGIYGDDLGKVAQTPDGGYFLAGASYPGGGGDKAETSETGELWVVKLNATGNILWQKQLGVENYYNAGVRDMKMLPDGGFILAVGAQDIGGYDNLNQAFLMRLSADAKVQWVKRYDGLQPRDAVSVQCVSLTSDGGFVLGLETTYFEDHPDVYHIVKTDAQGIVQWKRVLGVLEDGQASVVRSVSQTRDGGYIVGGTSKALAFSEKSERSLSTDYWVVKLDRSGQKIEWEKTIQADRPENLIDVLELADGFVVVGDSESSNTGGLDKTEPNRGVLSTWLVKLSNAGQIMWDKTLGGSFYDTPNASTATRDGGFVFVANSASPVSGDKTEPSRGGADYWIVKLAPENLPLPQTTLRINAGGPDFTTATKKLFIADKYYAGTDRTSSIASGDILGTTNDVLYRSARSAPSFSYNIPVQNGQVNVTLHFAETYFGVPGTKGEKGGTSSRRFHVNMEGSRILTNYDIFAQAGGALRANQVTFPVMVTDGILNIDFLTGAADQPRVSAIEVISTGLNLAPVADTYIQAAQFLNTNFGTSSTFEVKYSSGDISKRRASYLKFQLPAQTPVISAKLRVYGHNHENNKGILLHAYGVNDDSWTETGITKQNAPAASTASLGFVAVNDVYQYYEIDVTSFVKAQQQSGETLVSLLLNDPSNQNTRLIFNSKEAGSNFPQLVIQTTNSSARLGEEEVLVESKDKQPSIVFPNPVKDHFTVSLSPEHAGPISFEMINAAGKSRSVPAPQNIKPGENTELNISGESFHTGIYLLKVKSDAFTEVVKVLVAE</sequence>
<dbReference type="Pfam" id="PF11721">
    <property type="entry name" value="Malectin"/>
    <property type="match status" value="1"/>
</dbReference>
<dbReference type="NCBIfam" id="TIGR04183">
    <property type="entry name" value="Por_Secre_tail"/>
    <property type="match status" value="1"/>
</dbReference>
<name>A0ABX7I5Q7_9BACT</name>
<dbReference type="NCBIfam" id="NF033679">
    <property type="entry name" value="DNRLRE_dom"/>
    <property type="match status" value="1"/>
</dbReference>
<dbReference type="PANTHER" id="PTHR42754:SF1">
    <property type="entry name" value="LIPOPROTEIN"/>
    <property type="match status" value="1"/>
</dbReference>
<feature type="signal peptide" evidence="4">
    <location>
        <begin position="1"/>
        <end position="23"/>
    </location>
</feature>
<feature type="domain" description="Secretion system C-terminal sorting" evidence="6">
    <location>
        <begin position="792"/>
        <end position="869"/>
    </location>
</feature>
<comment type="subcellular location">
    <subcellularLocation>
        <location evidence="1">Secreted</location>
    </subcellularLocation>
</comment>
<feature type="domain" description="Malectin" evidence="5">
    <location>
        <begin position="446"/>
        <end position="597"/>
    </location>
</feature>
<keyword evidence="9" id="KW-1185">Reference proteome</keyword>
<dbReference type="RefSeq" id="WP_204663748.1">
    <property type="nucleotide sequence ID" value="NZ_CP056775.1"/>
</dbReference>
<accession>A0ABX7I5Q7</accession>
<dbReference type="Gene3D" id="2.60.120.430">
    <property type="entry name" value="Galactose-binding lectin"/>
    <property type="match status" value="1"/>
</dbReference>
<dbReference type="InterPro" id="IPR026444">
    <property type="entry name" value="Secre_tail"/>
</dbReference>
<dbReference type="EMBL" id="CP056775">
    <property type="protein sequence ID" value="QRR01434.1"/>
    <property type="molecule type" value="Genomic_DNA"/>
</dbReference>
<evidence type="ECO:0000256" key="1">
    <source>
        <dbReference type="ARBA" id="ARBA00004613"/>
    </source>
</evidence>
<dbReference type="InterPro" id="IPR055372">
    <property type="entry name" value="CBM96"/>
</dbReference>
<dbReference type="SUPFAM" id="SSF50998">
    <property type="entry name" value="Quinoprotein alcohol dehydrogenase-like"/>
    <property type="match status" value="1"/>
</dbReference>
<keyword evidence="3 4" id="KW-0732">Signal</keyword>
<evidence type="ECO:0000256" key="2">
    <source>
        <dbReference type="ARBA" id="ARBA00022525"/>
    </source>
</evidence>
<evidence type="ECO:0000313" key="9">
    <source>
        <dbReference type="Proteomes" id="UP000612680"/>
    </source>
</evidence>
<evidence type="ECO:0000259" key="7">
    <source>
        <dbReference type="Pfam" id="PF24517"/>
    </source>
</evidence>
<feature type="domain" description="Carbohydrate-binding module family 96" evidence="7">
    <location>
        <begin position="606"/>
        <end position="768"/>
    </location>
</feature>
<keyword evidence="2" id="KW-0964">Secreted</keyword>
<proteinExistence type="predicted"/>